<organism evidence="3 4">
    <name type="scientific">Bacillus salacetis</name>
    <dbReference type="NCBI Taxonomy" id="2315464"/>
    <lineage>
        <taxon>Bacteria</taxon>
        <taxon>Bacillati</taxon>
        <taxon>Bacillota</taxon>
        <taxon>Bacilli</taxon>
        <taxon>Bacillales</taxon>
        <taxon>Bacillaceae</taxon>
        <taxon>Bacillus</taxon>
    </lineage>
</organism>
<sequence>MTSKENKIAAALYVVGALSIIVGAISGLYYGSQGDAGGFGESNARIAWGVFIDGLVWGIVFFGFAEVIKLLQGIYNQGEQGRGKPAAGVPSDSDPDSKTGGGAYSESVKEGPQKEISEIERGQIEGFYAGKGFTVENIAVTEREDCFVVTVNGKKEVVELGGFKPIVHPYKVN</sequence>
<gene>
    <name evidence="3" type="ORF">D3H55_19675</name>
</gene>
<dbReference type="Proteomes" id="UP000265801">
    <property type="component" value="Unassembled WGS sequence"/>
</dbReference>
<name>A0A3A1QQ54_9BACI</name>
<evidence type="ECO:0000256" key="1">
    <source>
        <dbReference type="SAM" id="MobiDB-lite"/>
    </source>
</evidence>
<keyword evidence="2" id="KW-1133">Transmembrane helix</keyword>
<proteinExistence type="predicted"/>
<accession>A0A3A1QQ54</accession>
<evidence type="ECO:0000256" key="2">
    <source>
        <dbReference type="SAM" id="Phobius"/>
    </source>
</evidence>
<reference evidence="3 4" key="1">
    <citation type="submission" date="2018-09" db="EMBL/GenBank/DDBJ databases">
        <title>Bacillus saliacetes sp. nov., isolated from Thai shrimp paste (Ka-pi).</title>
        <authorList>
            <person name="Daroonpunt R."/>
            <person name="Tanasupawat S."/>
            <person name="Yiamsombut S."/>
        </authorList>
    </citation>
    <scope>NUCLEOTIDE SEQUENCE [LARGE SCALE GENOMIC DNA]</scope>
    <source>
        <strain evidence="3 4">SKP7-4</strain>
    </source>
</reference>
<dbReference type="AlphaFoldDB" id="A0A3A1QQ54"/>
<feature type="transmembrane region" description="Helical" evidence="2">
    <location>
        <begin position="46"/>
        <end position="65"/>
    </location>
</feature>
<evidence type="ECO:0000313" key="3">
    <source>
        <dbReference type="EMBL" id="RIW29215.1"/>
    </source>
</evidence>
<keyword evidence="4" id="KW-1185">Reference proteome</keyword>
<dbReference type="EMBL" id="QXIR01000035">
    <property type="protein sequence ID" value="RIW29215.1"/>
    <property type="molecule type" value="Genomic_DNA"/>
</dbReference>
<protein>
    <submittedName>
        <fullName evidence="3">Uncharacterized protein</fullName>
    </submittedName>
</protein>
<comment type="caution">
    <text evidence="3">The sequence shown here is derived from an EMBL/GenBank/DDBJ whole genome shotgun (WGS) entry which is preliminary data.</text>
</comment>
<dbReference type="RefSeq" id="WP_119549010.1">
    <property type="nucleotide sequence ID" value="NZ_QXIR01000035.1"/>
</dbReference>
<keyword evidence="2" id="KW-0472">Membrane</keyword>
<dbReference type="OrthoDB" id="2877480at2"/>
<feature type="transmembrane region" description="Helical" evidence="2">
    <location>
        <begin position="12"/>
        <end position="31"/>
    </location>
</feature>
<keyword evidence="2" id="KW-0812">Transmembrane</keyword>
<evidence type="ECO:0000313" key="4">
    <source>
        <dbReference type="Proteomes" id="UP000265801"/>
    </source>
</evidence>
<feature type="region of interest" description="Disordered" evidence="1">
    <location>
        <begin position="80"/>
        <end position="115"/>
    </location>
</feature>